<dbReference type="EMBL" id="AMQN01015036">
    <property type="status" value="NOT_ANNOTATED_CDS"/>
    <property type="molecule type" value="Genomic_DNA"/>
</dbReference>
<dbReference type="EnsemblMetazoa" id="CapteT228784">
    <property type="protein sequence ID" value="CapteP228784"/>
    <property type="gene ID" value="CapteG228784"/>
</dbReference>
<dbReference type="EMBL" id="KB311526">
    <property type="protein sequence ID" value="ELT89106.1"/>
    <property type="molecule type" value="Genomic_DNA"/>
</dbReference>
<proteinExistence type="predicted"/>
<reference evidence="2 4" key="2">
    <citation type="journal article" date="2013" name="Nature">
        <title>Insights into bilaterian evolution from three spiralian genomes.</title>
        <authorList>
            <person name="Simakov O."/>
            <person name="Marletaz F."/>
            <person name="Cho S.J."/>
            <person name="Edsinger-Gonzales E."/>
            <person name="Havlak P."/>
            <person name="Hellsten U."/>
            <person name="Kuo D.H."/>
            <person name="Larsson T."/>
            <person name="Lv J."/>
            <person name="Arendt D."/>
            <person name="Savage R."/>
            <person name="Osoegawa K."/>
            <person name="de Jong P."/>
            <person name="Grimwood J."/>
            <person name="Chapman J.A."/>
            <person name="Shapiro H."/>
            <person name="Aerts A."/>
            <person name="Otillar R.P."/>
            <person name="Terry A.Y."/>
            <person name="Boore J.L."/>
            <person name="Grigoriev I.V."/>
            <person name="Lindberg D.R."/>
            <person name="Seaver E.C."/>
            <person name="Weisblat D.A."/>
            <person name="Putnam N.H."/>
            <person name="Rokhsar D.S."/>
        </authorList>
    </citation>
    <scope>NUCLEOTIDE SEQUENCE</scope>
    <source>
        <strain evidence="2 4">I ESC-2004</strain>
    </source>
</reference>
<dbReference type="HOGENOM" id="CLU_772203_0_0_1"/>
<feature type="compositionally biased region" description="Polar residues" evidence="1">
    <location>
        <begin position="103"/>
        <end position="115"/>
    </location>
</feature>
<reference evidence="3" key="3">
    <citation type="submission" date="2015-06" db="UniProtKB">
        <authorList>
            <consortium name="EnsemblMetazoa"/>
        </authorList>
    </citation>
    <scope>IDENTIFICATION</scope>
</reference>
<gene>
    <name evidence="2" type="ORF">CAPTEDRAFT_228784</name>
</gene>
<sequence>METKTQAYRRRETSVIYVFPGIPITGRSLALEDVREGQYHDGQPRLERKHSISSEPGCDVKVSIQARRPHMKASSGQPGRFSGLPGLGRSSSDVPTRHLHTGDNATYKESSSSARRYSRLNEKSIVELLRVKQRMLKEPSEILSSFTQSSFRTFIYKYNALFICRASSNKMPSLPGSKIPKQPVSPLWDPSSRFPGQRRSQSLSRTRMWNRTSVNIAFGRRSRPMVHRSSKLCPLGKRLGDVVATSRKGNERQRRTMSSDTQWWQGARHIHSQKSVKGQEKSPLLRFRRAAKTIMFLIKATRTSQNQQKKGTDPKNMSFSQFQDEIMTNNRSFYGTDLFFDPLYYKPQREVRYGYRWFT</sequence>
<evidence type="ECO:0000313" key="3">
    <source>
        <dbReference type="EnsemblMetazoa" id="CapteP228784"/>
    </source>
</evidence>
<evidence type="ECO:0000313" key="4">
    <source>
        <dbReference type="Proteomes" id="UP000014760"/>
    </source>
</evidence>
<accession>R7TDG6</accession>
<protein>
    <submittedName>
        <fullName evidence="2 3">Uncharacterized protein</fullName>
    </submittedName>
</protein>
<dbReference type="STRING" id="283909.R7TDG6"/>
<feature type="region of interest" description="Disordered" evidence="1">
    <location>
        <begin position="67"/>
        <end position="115"/>
    </location>
</feature>
<dbReference type="AlphaFoldDB" id="R7TDG6"/>
<name>R7TDG6_CAPTE</name>
<keyword evidence="4" id="KW-1185">Reference proteome</keyword>
<organism evidence="2">
    <name type="scientific">Capitella teleta</name>
    <name type="common">Polychaete worm</name>
    <dbReference type="NCBI Taxonomy" id="283909"/>
    <lineage>
        <taxon>Eukaryota</taxon>
        <taxon>Metazoa</taxon>
        <taxon>Spiralia</taxon>
        <taxon>Lophotrochozoa</taxon>
        <taxon>Annelida</taxon>
        <taxon>Polychaeta</taxon>
        <taxon>Sedentaria</taxon>
        <taxon>Scolecida</taxon>
        <taxon>Capitellidae</taxon>
        <taxon>Capitella</taxon>
    </lineage>
</organism>
<reference evidence="4" key="1">
    <citation type="submission" date="2012-12" db="EMBL/GenBank/DDBJ databases">
        <authorList>
            <person name="Hellsten U."/>
            <person name="Grimwood J."/>
            <person name="Chapman J.A."/>
            <person name="Shapiro H."/>
            <person name="Aerts A."/>
            <person name="Otillar R.P."/>
            <person name="Terry A.Y."/>
            <person name="Boore J.L."/>
            <person name="Simakov O."/>
            <person name="Marletaz F."/>
            <person name="Cho S.-J."/>
            <person name="Edsinger-Gonzales E."/>
            <person name="Havlak P."/>
            <person name="Kuo D.-H."/>
            <person name="Larsson T."/>
            <person name="Lv J."/>
            <person name="Arendt D."/>
            <person name="Savage R."/>
            <person name="Osoegawa K."/>
            <person name="de Jong P."/>
            <person name="Lindberg D.R."/>
            <person name="Seaver E.C."/>
            <person name="Weisblat D.A."/>
            <person name="Putnam N.H."/>
            <person name="Grigoriev I.V."/>
            <person name="Rokhsar D.S."/>
        </authorList>
    </citation>
    <scope>NUCLEOTIDE SEQUENCE</scope>
    <source>
        <strain evidence="4">I ESC-2004</strain>
    </source>
</reference>
<dbReference type="Proteomes" id="UP000014760">
    <property type="component" value="Unassembled WGS sequence"/>
</dbReference>
<evidence type="ECO:0000256" key="1">
    <source>
        <dbReference type="SAM" id="MobiDB-lite"/>
    </source>
</evidence>
<evidence type="ECO:0000313" key="2">
    <source>
        <dbReference type="EMBL" id="ELT89106.1"/>
    </source>
</evidence>
<feature type="region of interest" description="Disordered" evidence="1">
    <location>
        <begin position="175"/>
        <end position="205"/>
    </location>
</feature>